<protein>
    <submittedName>
        <fullName evidence="1">Uncharacterized protein</fullName>
    </submittedName>
</protein>
<dbReference type="Proteomes" id="UP001142489">
    <property type="component" value="Unassembled WGS sequence"/>
</dbReference>
<gene>
    <name evidence="1" type="ORF">JRQ81_011110</name>
</gene>
<dbReference type="AlphaFoldDB" id="A0A9Q0X7K0"/>
<comment type="caution">
    <text evidence="1">The sequence shown here is derived from an EMBL/GenBank/DDBJ whole genome shotgun (WGS) entry which is preliminary data.</text>
</comment>
<organism evidence="1 2">
    <name type="scientific">Phrynocephalus forsythii</name>
    <dbReference type="NCBI Taxonomy" id="171643"/>
    <lineage>
        <taxon>Eukaryota</taxon>
        <taxon>Metazoa</taxon>
        <taxon>Chordata</taxon>
        <taxon>Craniata</taxon>
        <taxon>Vertebrata</taxon>
        <taxon>Euteleostomi</taxon>
        <taxon>Lepidosauria</taxon>
        <taxon>Squamata</taxon>
        <taxon>Bifurcata</taxon>
        <taxon>Unidentata</taxon>
        <taxon>Episquamata</taxon>
        <taxon>Toxicofera</taxon>
        <taxon>Iguania</taxon>
        <taxon>Acrodonta</taxon>
        <taxon>Agamidae</taxon>
        <taxon>Agaminae</taxon>
        <taxon>Phrynocephalus</taxon>
    </lineage>
</organism>
<keyword evidence="2" id="KW-1185">Reference proteome</keyword>
<evidence type="ECO:0000313" key="1">
    <source>
        <dbReference type="EMBL" id="KAJ7305201.1"/>
    </source>
</evidence>
<accession>A0A9Q0X7K0</accession>
<name>A0A9Q0X7K0_9SAUR</name>
<proteinExistence type="predicted"/>
<reference evidence="1" key="1">
    <citation type="journal article" date="2023" name="DNA Res.">
        <title>Chromosome-level genome assembly of Phrynocephalus forsythii using third-generation DNA sequencing and Hi-C analysis.</title>
        <authorList>
            <person name="Qi Y."/>
            <person name="Zhao W."/>
            <person name="Zhao Y."/>
            <person name="Niu C."/>
            <person name="Cao S."/>
            <person name="Zhang Y."/>
        </authorList>
    </citation>
    <scope>NUCLEOTIDE SEQUENCE</scope>
    <source>
        <tissue evidence="1">Muscle</tissue>
    </source>
</reference>
<sequence length="86" mass="8887">MCKLIVLCKRGNLKTEGVEVPPLAQPNPGCESQQGAERLAGWLAQAAGAVEGASEGEPLGAGAAPLRIDARLCHPTGRDLDQRLGT</sequence>
<evidence type="ECO:0000313" key="2">
    <source>
        <dbReference type="Proteomes" id="UP001142489"/>
    </source>
</evidence>
<dbReference type="EMBL" id="JAPFRF010000022">
    <property type="protein sequence ID" value="KAJ7305201.1"/>
    <property type="molecule type" value="Genomic_DNA"/>
</dbReference>